<reference evidence="4 5" key="1">
    <citation type="submission" date="2016-10" db="EMBL/GenBank/DDBJ databases">
        <title>Updated version of Genome Assembly of Janthinobacterium lividum ERGS5:01.</title>
        <authorList>
            <person name="Kumar R."/>
            <person name="Acharya V."/>
            <person name="Singh D."/>
        </authorList>
    </citation>
    <scope>NUCLEOTIDE SEQUENCE [LARGE SCALE GENOMIC DNA]</scope>
    <source>
        <strain evidence="4 5">ERGS5:01</strain>
    </source>
</reference>
<dbReference type="InterPro" id="IPR014440">
    <property type="entry name" value="HCCAis_GSTk"/>
</dbReference>
<dbReference type="PANTHER" id="PTHR42943:SF13">
    <property type="entry name" value="GLUTATHIONE S-TRANSFERASE KAPPA-RELATED"/>
    <property type="match status" value="1"/>
</dbReference>
<comment type="similarity">
    <text evidence="1">Belongs to the GST superfamily. NadH family.</text>
</comment>
<dbReference type="PANTHER" id="PTHR42943">
    <property type="entry name" value="GLUTATHIONE S-TRANSFERASE KAPPA"/>
    <property type="match status" value="1"/>
</dbReference>
<dbReference type="SUPFAM" id="SSF52833">
    <property type="entry name" value="Thioredoxin-like"/>
    <property type="match status" value="1"/>
</dbReference>
<protein>
    <recommendedName>
        <fullName evidence="1">2-hydroxychromene-2-carboxylate isomerase</fullName>
        <ecNumber evidence="1">5.99.1.4</ecNumber>
    </recommendedName>
</protein>
<evidence type="ECO:0000313" key="5">
    <source>
        <dbReference type="Proteomes" id="UP000092634"/>
    </source>
</evidence>
<dbReference type="Pfam" id="PF01323">
    <property type="entry name" value="DSBA"/>
    <property type="match status" value="1"/>
</dbReference>
<keyword evidence="1 4" id="KW-0413">Isomerase</keyword>
<gene>
    <name evidence="4" type="ORF">BA896_010070</name>
</gene>
<dbReference type="Gene3D" id="3.40.30.10">
    <property type="entry name" value="Glutaredoxin"/>
    <property type="match status" value="1"/>
</dbReference>
<comment type="catalytic activity">
    <reaction evidence="1">
        <text>2-hydroxychromene-2-carboxylate = (3E)-4-(2-hydroxyphenyl)-2-oxobut-3-enoate</text>
        <dbReference type="Rhea" id="RHEA:27401"/>
        <dbReference type="ChEBI" id="CHEBI:59350"/>
        <dbReference type="ChEBI" id="CHEBI:59353"/>
        <dbReference type="EC" id="5.99.1.4"/>
    </reaction>
</comment>
<organism evidence="4 5">
    <name type="scientific">Janthinobacterium lividum</name>
    <dbReference type="NCBI Taxonomy" id="29581"/>
    <lineage>
        <taxon>Bacteria</taxon>
        <taxon>Pseudomonadati</taxon>
        <taxon>Pseudomonadota</taxon>
        <taxon>Betaproteobacteria</taxon>
        <taxon>Burkholderiales</taxon>
        <taxon>Oxalobacteraceae</taxon>
        <taxon>Janthinobacterium</taxon>
    </lineage>
</organism>
<dbReference type="GO" id="GO:1901170">
    <property type="term" value="P:naphthalene catabolic process"/>
    <property type="evidence" value="ECO:0007669"/>
    <property type="project" value="InterPro"/>
</dbReference>
<comment type="caution">
    <text evidence="4">The sequence shown here is derived from an EMBL/GenBank/DDBJ whole genome shotgun (WGS) entry which is preliminary data.</text>
</comment>
<feature type="domain" description="DSBA-like thioredoxin" evidence="3">
    <location>
        <begin position="9"/>
        <end position="202"/>
    </location>
</feature>
<evidence type="ECO:0000313" key="4">
    <source>
        <dbReference type="EMBL" id="OFJ49169.1"/>
    </source>
</evidence>
<evidence type="ECO:0000256" key="1">
    <source>
        <dbReference type="PIRNR" id="PIRNR006386"/>
    </source>
</evidence>
<evidence type="ECO:0000259" key="3">
    <source>
        <dbReference type="Pfam" id="PF01323"/>
    </source>
</evidence>
<dbReference type="GO" id="GO:0018845">
    <property type="term" value="F:2-hydroxychromene-2-carboxylate isomerase activity"/>
    <property type="evidence" value="ECO:0007669"/>
    <property type="project" value="UniProtKB-UniRule"/>
</dbReference>
<dbReference type="EMBL" id="MAQB02000001">
    <property type="protein sequence ID" value="OFJ49169.1"/>
    <property type="molecule type" value="Genomic_DNA"/>
</dbReference>
<dbReference type="InterPro" id="IPR044087">
    <property type="entry name" value="NahD-like"/>
</dbReference>
<dbReference type="InterPro" id="IPR001853">
    <property type="entry name" value="DSBA-like_thioredoxin_dom"/>
</dbReference>
<dbReference type="Proteomes" id="UP000092634">
    <property type="component" value="Unassembled WGS sequence"/>
</dbReference>
<proteinExistence type="inferred from homology"/>
<dbReference type="AlphaFoldDB" id="A0A1E8PUA5"/>
<dbReference type="CDD" id="cd03022">
    <property type="entry name" value="DsbA_HCCA_Iso"/>
    <property type="match status" value="1"/>
</dbReference>
<dbReference type="GO" id="GO:0004364">
    <property type="term" value="F:glutathione transferase activity"/>
    <property type="evidence" value="ECO:0007669"/>
    <property type="project" value="TreeGrafter"/>
</dbReference>
<accession>A0A1E8PUA5</accession>
<evidence type="ECO:0000256" key="2">
    <source>
        <dbReference type="PIRSR" id="PIRSR006386-1"/>
    </source>
</evidence>
<dbReference type="InterPro" id="IPR051924">
    <property type="entry name" value="GST_Kappa/NadH"/>
</dbReference>
<sequence>MSASQSKVVQYFFAPHSPWTYLGHARLMAIAAKTGAQIDIRPFDLGKVFSVSGGLPLAKRAPQRQAYRLAELARWSAYLQVPLTLQPKFFPVSPEASAKLIIATRLAHGVEASLKLAHAIMRGLWAEERNIGDEETLVQIALDAGLDGRQLLKTSDTASVQAEYDANTEAATAASVFGSPWYIVDGEGYWGQDRLDFVERALEML</sequence>
<dbReference type="PIRSF" id="PIRSF006386">
    <property type="entry name" value="HCCAis_GSTk"/>
    <property type="match status" value="1"/>
</dbReference>
<dbReference type="GO" id="GO:0006749">
    <property type="term" value="P:glutathione metabolic process"/>
    <property type="evidence" value="ECO:0007669"/>
    <property type="project" value="TreeGrafter"/>
</dbReference>
<feature type="active site" description="Nucleophile" evidence="2">
    <location>
        <position position="17"/>
    </location>
</feature>
<name>A0A1E8PUA5_9BURK</name>
<dbReference type="GO" id="GO:0004602">
    <property type="term" value="F:glutathione peroxidase activity"/>
    <property type="evidence" value="ECO:0007669"/>
    <property type="project" value="TreeGrafter"/>
</dbReference>
<dbReference type="InterPro" id="IPR036249">
    <property type="entry name" value="Thioredoxin-like_sf"/>
</dbReference>
<dbReference type="EC" id="5.99.1.4" evidence="1"/>